<organism evidence="12 13">
    <name type="scientific">Frankia nepalensis</name>
    <dbReference type="NCBI Taxonomy" id="1836974"/>
    <lineage>
        <taxon>Bacteria</taxon>
        <taxon>Bacillati</taxon>
        <taxon>Actinomycetota</taxon>
        <taxon>Actinomycetes</taxon>
        <taxon>Frankiales</taxon>
        <taxon>Frankiaceae</taxon>
        <taxon>Frankia</taxon>
    </lineage>
</organism>
<dbReference type="GO" id="GO:0005524">
    <property type="term" value="F:ATP binding"/>
    <property type="evidence" value="ECO:0007669"/>
    <property type="project" value="UniProtKB-UniRule"/>
</dbReference>
<name>A0A937RL56_9ACTN</name>
<evidence type="ECO:0000256" key="6">
    <source>
        <dbReference type="ARBA" id="ARBA00022840"/>
    </source>
</evidence>
<dbReference type="Gene3D" id="2.130.10.10">
    <property type="entry name" value="YVTN repeat-like/Quinoprotein amine dehydrogenase"/>
    <property type="match status" value="2"/>
</dbReference>
<dbReference type="SMART" id="SM00320">
    <property type="entry name" value="WD40"/>
    <property type="match status" value="6"/>
</dbReference>
<dbReference type="PROSITE" id="PS00108">
    <property type="entry name" value="PROTEIN_KINASE_ST"/>
    <property type="match status" value="1"/>
</dbReference>
<evidence type="ECO:0000313" key="13">
    <source>
        <dbReference type="Proteomes" id="UP000604475"/>
    </source>
</evidence>
<dbReference type="SUPFAM" id="SSF101908">
    <property type="entry name" value="Putative isomerase YbhE"/>
    <property type="match status" value="1"/>
</dbReference>
<dbReference type="PANTHER" id="PTHR43289:SF34">
    <property type="entry name" value="SERINE_THREONINE-PROTEIN KINASE YBDM-RELATED"/>
    <property type="match status" value="1"/>
</dbReference>
<comment type="caution">
    <text evidence="12">The sequence shown here is derived from an EMBL/GenBank/DDBJ whole genome shotgun (WGS) entry which is preliminary data.</text>
</comment>
<keyword evidence="10" id="KW-1133">Transmembrane helix</keyword>
<dbReference type="Gene3D" id="3.30.200.20">
    <property type="entry name" value="Phosphorylase Kinase, domain 1"/>
    <property type="match status" value="1"/>
</dbReference>
<evidence type="ECO:0000256" key="5">
    <source>
        <dbReference type="ARBA" id="ARBA00022777"/>
    </source>
</evidence>
<dbReference type="PROSITE" id="PS00107">
    <property type="entry name" value="PROTEIN_KINASE_ATP"/>
    <property type="match status" value="1"/>
</dbReference>
<sequence length="800" mass="81209">MSEPGQAATGAGGTAVGAAGYGTPLVAGDPPWIGRYQVRSRLGEGGMGTVYLAAPAAWAGALPGEQLVAIKVIRADLASDPRFRALFRAEAQAALRVPSFCTARVLDVDTEGPRPYIVSEFVDGPSLADVVATHGPLAPADVNRVAVATATALAAIHGAGLAHRDLKPANVLLSTLGPRVIDFGIARALDPGAEAAARAGRSLARTLVGTPAFMAPEQALGQPATTASDVFAWGLVVLYTATGRLAFGEPTTPGAVLLHRVVFDEPDLSGLAEPPLAAVAEALARDPARRPAAREILLRLVAGMSHDEGGASAPRPGDGPPPRTVAGTAEETATLATVAASALAGPVARPTRPSTAGGAGAGRRRRRGRLLAAVALALAVVAAAVAVPITMTRDTAVDSAPSGPLTDREKTLLARQLLVDADTRRETDPGLATQLTVAAYQLADLPQTRGAVLAATGVAAPVGDRAPVTVAVSADGSLVAEADGTNVRVHALADLAGPDLVAALPVVDAGTGSVTFVGAGHQILTFGGDPVGRLWDLPDASAPSQLGQLAAHTDIVAGVDASRDGLRAVSGGIDETAVLWSIADPRAPAVLAVLPQGDGGPNDPDVYDVAISPDGRLVAAASFGRVRLWDVADPADPAMLADLELPSSGSEVTFSADGTRLVAGDGDGFVVTWDVSAPARPTKLAQLLHGNWVEAVALSPDGNLLATGGWDGGIKLWDVTDPTRPRLSASLSNVSSYHVDGLAFTPDGRRIVGAVTPSLAVWELDPKTAIATMCATVTTPITADQWASFAPRVPYSPPCP</sequence>
<feature type="repeat" description="WD" evidence="7">
    <location>
        <begin position="652"/>
        <end position="683"/>
    </location>
</feature>
<keyword evidence="13" id="KW-1185">Reference proteome</keyword>
<evidence type="ECO:0000256" key="1">
    <source>
        <dbReference type="ARBA" id="ARBA00022574"/>
    </source>
</evidence>
<proteinExistence type="predicted"/>
<feature type="region of interest" description="Disordered" evidence="9">
    <location>
        <begin position="307"/>
        <end position="326"/>
    </location>
</feature>
<dbReference type="PROSITE" id="PS50011">
    <property type="entry name" value="PROTEIN_KINASE_DOM"/>
    <property type="match status" value="1"/>
</dbReference>
<dbReference type="Pfam" id="PF00400">
    <property type="entry name" value="WD40"/>
    <property type="match status" value="3"/>
</dbReference>
<dbReference type="Pfam" id="PF00069">
    <property type="entry name" value="Pkinase"/>
    <property type="match status" value="1"/>
</dbReference>
<dbReference type="InterPro" id="IPR001680">
    <property type="entry name" value="WD40_rpt"/>
</dbReference>
<evidence type="ECO:0000256" key="4">
    <source>
        <dbReference type="ARBA" id="ARBA00022741"/>
    </source>
</evidence>
<dbReference type="SUPFAM" id="SSF56112">
    <property type="entry name" value="Protein kinase-like (PK-like)"/>
    <property type="match status" value="1"/>
</dbReference>
<keyword evidence="4 8" id="KW-0547">Nucleotide-binding</keyword>
<dbReference type="InterPro" id="IPR011009">
    <property type="entry name" value="Kinase-like_dom_sf"/>
</dbReference>
<evidence type="ECO:0000256" key="8">
    <source>
        <dbReference type="PROSITE-ProRule" id="PRU10141"/>
    </source>
</evidence>
<feature type="repeat" description="WD" evidence="7">
    <location>
        <begin position="549"/>
        <end position="590"/>
    </location>
</feature>
<keyword evidence="10" id="KW-0812">Transmembrane</keyword>
<feature type="repeat" description="WD" evidence="7">
    <location>
        <begin position="686"/>
        <end position="727"/>
    </location>
</feature>
<feature type="binding site" evidence="8">
    <location>
        <position position="71"/>
    </location>
    <ligand>
        <name>ATP</name>
        <dbReference type="ChEBI" id="CHEBI:30616"/>
    </ligand>
</feature>
<keyword evidence="6 8" id="KW-0067">ATP-binding</keyword>
<protein>
    <submittedName>
        <fullName evidence="12">Protein kinase</fullName>
    </submittedName>
</protein>
<keyword evidence="1 7" id="KW-0853">WD repeat</keyword>
<feature type="region of interest" description="Disordered" evidence="9">
    <location>
        <begin position="342"/>
        <end position="364"/>
    </location>
</feature>
<dbReference type="InterPro" id="IPR015943">
    <property type="entry name" value="WD40/YVTN_repeat-like_dom_sf"/>
</dbReference>
<evidence type="ECO:0000256" key="9">
    <source>
        <dbReference type="SAM" id="MobiDB-lite"/>
    </source>
</evidence>
<evidence type="ECO:0000259" key="11">
    <source>
        <dbReference type="PROSITE" id="PS50011"/>
    </source>
</evidence>
<dbReference type="Proteomes" id="UP000604475">
    <property type="component" value="Unassembled WGS sequence"/>
</dbReference>
<dbReference type="InterPro" id="IPR019775">
    <property type="entry name" value="WD40_repeat_CS"/>
</dbReference>
<dbReference type="InterPro" id="IPR000719">
    <property type="entry name" value="Prot_kinase_dom"/>
</dbReference>
<accession>A0A937RL56</accession>
<gene>
    <name evidence="12" type="ORF">I7412_35065</name>
</gene>
<evidence type="ECO:0000256" key="7">
    <source>
        <dbReference type="PROSITE-ProRule" id="PRU00221"/>
    </source>
</evidence>
<evidence type="ECO:0000313" key="12">
    <source>
        <dbReference type="EMBL" id="MBL7632285.1"/>
    </source>
</evidence>
<feature type="domain" description="Protein kinase" evidence="11">
    <location>
        <begin position="36"/>
        <end position="302"/>
    </location>
</feature>
<dbReference type="RefSeq" id="WP_203010325.1">
    <property type="nucleotide sequence ID" value="NZ_JADWYU010000163.1"/>
</dbReference>
<keyword evidence="5 12" id="KW-0418">Kinase</keyword>
<evidence type="ECO:0000256" key="3">
    <source>
        <dbReference type="ARBA" id="ARBA00022737"/>
    </source>
</evidence>
<dbReference type="Gene3D" id="1.10.510.10">
    <property type="entry name" value="Transferase(Phosphotransferase) domain 1"/>
    <property type="match status" value="1"/>
</dbReference>
<dbReference type="InterPro" id="IPR017441">
    <property type="entry name" value="Protein_kinase_ATP_BS"/>
</dbReference>
<dbReference type="PROSITE" id="PS50082">
    <property type="entry name" value="WD_REPEATS_2"/>
    <property type="match status" value="3"/>
</dbReference>
<keyword evidence="3" id="KW-0677">Repeat</keyword>
<dbReference type="GO" id="GO:0004674">
    <property type="term" value="F:protein serine/threonine kinase activity"/>
    <property type="evidence" value="ECO:0007669"/>
    <property type="project" value="TreeGrafter"/>
</dbReference>
<keyword evidence="10" id="KW-0472">Membrane</keyword>
<dbReference type="CDD" id="cd14014">
    <property type="entry name" value="STKc_PknB_like"/>
    <property type="match status" value="1"/>
</dbReference>
<dbReference type="PROSITE" id="PS50294">
    <property type="entry name" value="WD_REPEATS_REGION"/>
    <property type="match status" value="1"/>
</dbReference>
<reference evidence="12" key="1">
    <citation type="submission" date="2020-12" db="EMBL/GenBank/DDBJ databases">
        <title>Genomic characterization of non-nitrogen-fixing Frankia strains.</title>
        <authorList>
            <person name="Carlos-Shanley C."/>
            <person name="Guerra T."/>
            <person name="Hahn D."/>
        </authorList>
    </citation>
    <scope>NUCLEOTIDE SEQUENCE</scope>
    <source>
        <strain evidence="12">CN6</strain>
    </source>
</reference>
<dbReference type="PANTHER" id="PTHR43289">
    <property type="entry name" value="MITOGEN-ACTIVATED PROTEIN KINASE KINASE KINASE 20-RELATED"/>
    <property type="match status" value="1"/>
</dbReference>
<dbReference type="EMBL" id="JAEACQ010000304">
    <property type="protein sequence ID" value="MBL7632285.1"/>
    <property type="molecule type" value="Genomic_DNA"/>
</dbReference>
<dbReference type="PROSITE" id="PS00678">
    <property type="entry name" value="WD_REPEATS_1"/>
    <property type="match status" value="1"/>
</dbReference>
<keyword evidence="2" id="KW-0808">Transferase</keyword>
<dbReference type="AlphaFoldDB" id="A0A937RL56"/>
<feature type="transmembrane region" description="Helical" evidence="10">
    <location>
        <begin position="370"/>
        <end position="391"/>
    </location>
</feature>
<evidence type="ECO:0000256" key="2">
    <source>
        <dbReference type="ARBA" id="ARBA00022679"/>
    </source>
</evidence>
<evidence type="ECO:0000256" key="10">
    <source>
        <dbReference type="SAM" id="Phobius"/>
    </source>
</evidence>
<dbReference type="SMART" id="SM00220">
    <property type="entry name" value="S_TKc"/>
    <property type="match status" value="1"/>
</dbReference>
<dbReference type="InterPro" id="IPR008271">
    <property type="entry name" value="Ser/Thr_kinase_AS"/>
</dbReference>